<dbReference type="AlphaFoldDB" id="A0A1I3AMF6"/>
<dbReference type="Gene3D" id="3.30.1240.10">
    <property type="match status" value="1"/>
</dbReference>
<dbReference type="OrthoDB" id="9814970at2"/>
<gene>
    <name evidence="1" type="ORF">SAMN04489868_10136</name>
</gene>
<keyword evidence="2" id="KW-1185">Reference proteome</keyword>
<accession>A0A1I3AMF6</accession>
<dbReference type="Proteomes" id="UP000198668">
    <property type="component" value="Unassembled WGS sequence"/>
</dbReference>
<dbReference type="RefSeq" id="WP_092090698.1">
    <property type="nucleotide sequence ID" value="NZ_FOQE01000001.1"/>
</dbReference>
<dbReference type="NCBIfam" id="TIGR01484">
    <property type="entry name" value="HAD-SF-IIB"/>
    <property type="match status" value="1"/>
</dbReference>
<dbReference type="Pfam" id="PF08282">
    <property type="entry name" value="Hydrolase_3"/>
    <property type="match status" value="1"/>
</dbReference>
<dbReference type="SFLD" id="SFLDG01140">
    <property type="entry name" value="C2.B:_Phosphomannomutase_and_P"/>
    <property type="match status" value="1"/>
</dbReference>
<dbReference type="NCBIfam" id="TIGR00099">
    <property type="entry name" value="Cof-subfamily"/>
    <property type="match status" value="1"/>
</dbReference>
<dbReference type="GO" id="GO:0016791">
    <property type="term" value="F:phosphatase activity"/>
    <property type="evidence" value="ECO:0007669"/>
    <property type="project" value="UniProtKB-ARBA"/>
</dbReference>
<dbReference type="SUPFAM" id="SSF56784">
    <property type="entry name" value="HAD-like"/>
    <property type="match status" value="1"/>
</dbReference>
<sequence length="269" mass="30247">MSIKMIAVDMDGTFLDDQMMYNEERFRELFQVMEKKKIHFTVASGNQYAQLKSFFPKIASKINFVAENGAYVVKEGETLFVESIDKESVAEMLETLKVLPQISVIVCGKKSAYILNEVDEAFVQVIKKYYHQLTQVSSFDEVEDTILKFALSCPDLETDVLLEKLEKELPKEIVPVSSGHGSIDLIHKGTHKARGIQLLADQLGIEANQIMAFGDGYNDLEMLQHVKYGFAMANAPLEIRETVPLVASSNNEEGVLEVIESYFESDGIE</sequence>
<dbReference type="SFLD" id="SFLDG01144">
    <property type="entry name" value="C2.B.4:_PGP_Like"/>
    <property type="match status" value="1"/>
</dbReference>
<dbReference type="InterPro" id="IPR036412">
    <property type="entry name" value="HAD-like_sf"/>
</dbReference>
<protein>
    <recommendedName>
        <fullName evidence="3">Sugar-phosphatase</fullName>
    </recommendedName>
</protein>
<dbReference type="PROSITE" id="PS01229">
    <property type="entry name" value="COF_2"/>
    <property type="match status" value="1"/>
</dbReference>
<dbReference type="CDD" id="cd07518">
    <property type="entry name" value="HAD_YbiV-Like"/>
    <property type="match status" value="1"/>
</dbReference>
<evidence type="ECO:0008006" key="3">
    <source>
        <dbReference type="Google" id="ProtNLM"/>
    </source>
</evidence>
<evidence type="ECO:0000313" key="1">
    <source>
        <dbReference type="EMBL" id="SFH51203.1"/>
    </source>
</evidence>
<dbReference type="PANTHER" id="PTHR10000">
    <property type="entry name" value="PHOSPHOSERINE PHOSPHATASE"/>
    <property type="match status" value="1"/>
</dbReference>
<dbReference type="GO" id="GO:0005829">
    <property type="term" value="C:cytosol"/>
    <property type="evidence" value="ECO:0007669"/>
    <property type="project" value="TreeGrafter"/>
</dbReference>
<organism evidence="1 2">
    <name type="scientific">Pisciglobus halotolerans</name>
    <dbReference type="NCBI Taxonomy" id="745365"/>
    <lineage>
        <taxon>Bacteria</taxon>
        <taxon>Bacillati</taxon>
        <taxon>Bacillota</taxon>
        <taxon>Bacilli</taxon>
        <taxon>Lactobacillales</taxon>
        <taxon>Carnobacteriaceae</taxon>
    </lineage>
</organism>
<dbReference type="SFLD" id="SFLDS00003">
    <property type="entry name" value="Haloacid_Dehalogenase"/>
    <property type="match status" value="1"/>
</dbReference>
<dbReference type="InterPro" id="IPR006379">
    <property type="entry name" value="HAD-SF_hydro_IIB"/>
</dbReference>
<dbReference type="Gene3D" id="3.40.50.1000">
    <property type="entry name" value="HAD superfamily/HAD-like"/>
    <property type="match status" value="1"/>
</dbReference>
<dbReference type="EMBL" id="FOQE01000001">
    <property type="protein sequence ID" value="SFH51203.1"/>
    <property type="molecule type" value="Genomic_DNA"/>
</dbReference>
<proteinExistence type="predicted"/>
<dbReference type="InterPro" id="IPR000150">
    <property type="entry name" value="Cof"/>
</dbReference>
<dbReference type="GO" id="GO:0000287">
    <property type="term" value="F:magnesium ion binding"/>
    <property type="evidence" value="ECO:0007669"/>
    <property type="project" value="TreeGrafter"/>
</dbReference>
<dbReference type="InterPro" id="IPR023214">
    <property type="entry name" value="HAD_sf"/>
</dbReference>
<evidence type="ECO:0000313" key="2">
    <source>
        <dbReference type="Proteomes" id="UP000198668"/>
    </source>
</evidence>
<dbReference type="PANTHER" id="PTHR10000:SF53">
    <property type="entry name" value="5-AMINO-6-(5-PHOSPHO-D-RIBITYLAMINO)URACIL PHOSPHATASE YBJI-RELATED"/>
    <property type="match status" value="1"/>
</dbReference>
<name>A0A1I3AMF6_9LACT</name>
<reference evidence="1 2" key="1">
    <citation type="submission" date="2016-10" db="EMBL/GenBank/DDBJ databases">
        <authorList>
            <person name="de Groot N.N."/>
        </authorList>
    </citation>
    <scope>NUCLEOTIDE SEQUENCE [LARGE SCALE GENOMIC DNA]</scope>
    <source>
        <strain evidence="1 2">DSM 27630</strain>
    </source>
</reference>